<dbReference type="PANTHER" id="PTHR37807:SF3">
    <property type="entry name" value="OS07G0160300 PROTEIN"/>
    <property type="match status" value="1"/>
</dbReference>
<reference evidence="1 2" key="1">
    <citation type="submission" date="2020-11" db="EMBL/GenBank/DDBJ databases">
        <title>Complete genome sequence for Salinimonas sp. strain G2-b.</title>
        <authorList>
            <person name="Park S.-J."/>
        </authorList>
    </citation>
    <scope>NUCLEOTIDE SEQUENCE [LARGE SCALE GENOMIC DNA]</scope>
    <source>
        <strain evidence="1 2">G2-b</strain>
    </source>
</reference>
<sequence length="165" mass="19013">MHPLYLVTGQPAVGKTTYAQKLAQSKHACLIDIDTISEPIVQAGLSLAGMPVDDRDSQTYKQAFREPVYDAMWQTARQNLPQVPVVMCGPFTRELRQPDWQQQIQQNMQCPVTIYWLYASIATIKMRMQKRGNKRDWDKLAGWEAYQTYFKAMPQCRHIAVNCDT</sequence>
<name>A0A7S9DXV3_9ALTE</name>
<dbReference type="PANTHER" id="PTHR37807">
    <property type="entry name" value="OS07G0160300 PROTEIN"/>
    <property type="match status" value="1"/>
</dbReference>
<dbReference type="EMBL" id="CP064795">
    <property type="protein sequence ID" value="QPG05981.1"/>
    <property type="molecule type" value="Genomic_DNA"/>
</dbReference>
<dbReference type="SUPFAM" id="SSF52540">
    <property type="entry name" value="P-loop containing nucleoside triphosphate hydrolases"/>
    <property type="match status" value="1"/>
</dbReference>
<protein>
    <submittedName>
        <fullName evidence="1">AAA family ATPase</fullName>
    </submittedName>
</protein>
<evidence type="ECO:0000313" key="2">
    <source>
        <dbReference type="Proteomes" id="UP000595095"/>
    </source>
</evidence>
<organism evidence="1 2">
    <name type="scientific">Salinimonas marina</name>
    <dbReference type="NCBI Taxonomy" id="2785918"/>
    <lineage>
        <taxon>Bacteria</taxon>
        <taxon>Pseudomonadati</taxon>
        <taxon>Pseudomonadota</taxon>
        <taxon>Gammaproteobacteria</taxon>
        <taxon>Alteromonadales</taxon>
        <taxon>Alteromonadaceae</taxon>
        <taxon>Alteromonas/Salinimonas group</taxon>
        <taxon>Salinimonas</taxon>
    </lineage>
</organism>
<dbReference type="InterPro" id="IPR027417">
    <property type="entry name" value="P-loop_NTPase"/>
</dbReference>
<dbReference type="Proteomes" id="UP000595095">
    <property type="component" value="Chromosome"/>
</dbReference>
<dbReference type="KEGG" id="smaa:IT774_01615"/>
<keyword evidence="2" id="KW-1185">Reference proteome</keyword>
<dbReference type="Gene3D" id="3.40.50.300">
    <property type="entry name" value="P-loop containing nucleotide triphosphate hydrolases"/>
    <property type="match status" value="1"/>
</dbReference>
<dbReference type="Pfam" id="PF13671">
    <property type="entry name" value="AAA_33"/>
    <property type="match status" value="1"/>
</dbReference>
<proteinExistence type="predicted"/>
<dbReference type="RefSeq" id="WP_195811061.1">
    <property type="nucleotide sequence ID" value="NZ_CP064795.1"/>
</dbReference>
<dbReference type="AlphaFoldDB" id="A0A7S9DXV3"/>
<evidence type="ECO:0000313" key="1">
    <source>
        <dbReference type="EMBL" id="QPG05981.1"/>
    </source>
</evidence>
<accession>A0A7S9DXV3</accession>
<gene>
    <name evidence="1" type="ORF">IT774_01615</name>
</gene>